<comment type="caution">
    <text evidence="1">The sequence shown here is derived from an EMBL/GenBank/DDBJ whole genome shotgun (WGS) entry which is preliminary data.</text>
</comment>
<evidence type="ECO:0000313" key="4">
    <source>
        <dbReference type="Proteomes" id="UP000484547"/>
    </source>
</evidence>
<keyword evidence="3" id="KW-1185">Reference proteome</keyword>
<protein>
    <submittedName>
        <fullName evidence="1">Uncharacterized protein</fullName>
    </submittedName>
</protein>
<sequence>MRACDIKIKELKKQGYISGVMAGKEIMACLERKLTDGKFNERKLYQYLIDHAKEYVTANGVDVCGTIRWYYDKNDLINWVENMLSDRRWLESKFSNNAICDD</sequence>
<gene>
    <name evidence="1" type="ORF">GMD11_10340</name>
    <name evidence="2" type="ORF">GMD18_10330</name>
</gene>
<accession>A0A7X2XH65</accession>
<dbReference type="EMBL" id="WNBM01000010">
    <property type="protein sequence ID" value="MTT76659.1"/>
    <property type="molecule type" value="Genomic_DNA"/>
</dbReference>
<organism evidence="1 4">
    <name type="scientific">Phascolarctobacterium faecium</name>
    <dbReference type="NCBI Taxonomy" id="33025"/>
    <lineage>
        <taxon>Bacteria</taxon>
        <taxon>Bacillati</taxon>
        <taxon>Bacillota</taxon>
        <taxon>Negativicutes</taxon>
        <taxon>Acidaminococcales</taxon>
        <taxon>Acidaminococcaceae</taxon>
        <taxon>Phascolarctobacterium</taxon>
    </lineage>
</organism>
<dbReference type="Proteomes" id="UP000443070">
    <property type="component" value="Unassembled WGS sequence"/>
</dbReference>
<evidence type="ECO:0000313" key="1">
    <source>
        <dbReference type="EMBL" id="MTT76659.1"/>
    </source>
</evidence>
<evidence type="ECO:0000313" key="2">
    <source>
        <dbReference type="EMBL" id="MTU04790.1"/>
    </source>
</evidence>
<dbReference type="EMBL" id="WNBW01000011">
    <property type="protein sequence ID" value="MTU04790.1"/>
    <property type="molecule type" value="Genomic_DNA"/>
</dbReference>
<evidence type="ECO:0000313" key="3">
    <source>
        <dbReference type="Proteomes" id="UP000443070"/>
    </source>
</evidence>
<name>A0A7X2XH65_9FIRM</name>
<reference evidence="3 4" key="1">
    <citation type="journal article" date="2019" name="Nat. Med.">
        <title>A library of human gut bacterial isolates paired with longitudinal multiomics data enables mechanistic microbiome research.</title>
        <authorList>
            <person name="Poyet M."/>
            <person name="Groussin M."/>
            <person name="Gibbons S.M."/>
            <person name="Avila-Pacheco J."/>
            <person name="Jiang X."/>
            <person name="Kearney S.M."/>
            <person name="Perrotta A.R."/>
            <person name="Berdy B."/>
            <person name="Zhao S."/>
            <person name="Lieberman T.D."/>
            <person name="Swanson P.K."/>
            <person name="Smith M."/>
            <person name="Roesemann S."/>
            <person name="Alexander J.E."/>
            <person name="Rich S.A."/>
            <person name="Livny J."/>
            <person name="Vlamakis H."/>
            <person name="Clish C."/>
            <person name="Bullock K."/>
            <person name="Deik A."/>
            <person name="Scott J."/>
            <person name="Pierce K.A."/>
            <person name="Xavier R.J."/>
            <person name="Alm E.J."/>
        </authorList>
    </citation>
    <scope>NUCLEOTIDE SEQUENCE [LARGE SCALE GENOMIC DNA]</scope>
    <source>
        <strain evidence="1 4">BIOML-A13</strain>
        <strain evidence="2 3">BIOML-A3</strain>
    </source>
</reference>
<dbReference type="RefSeq" id="WP_149877391.1">
    <property type="nucleotide sequence ID" value="NZ_WNBG01000011.1"/>
</dbReference>
<proteinExistence type="predicted"/>
<dbReference type="Proteomes" id="UP000484547">
    <property type="component" value="Unassembled WGS sequence"/>
</dbReference>
<dbReference type="AlphaFoldDB" id="A0A7X2XH65"/>